<dbReference type="EMBL" id="JAUUTY010000005">
    <property type="protein sequence ID" value="KAK1628930.1"/>
    <property type="molecule type" value="Genomic_DNA"/>
</dbReference>
<sequence>MENYSLLMGASGDEDGGGDGSGGDGEALGHFRSGVPGRDSCPPDLGFAMTAARNFSRIVAFPSGGMEHKKLSIRRRRIKARRATGVITDQAAAHWANRGQRPPAPPGAGSAPPPAAKPAPPPTPTTGGGRAGDTRVCQLCGRPGHLASKCHRRFLRSFLGIGNNGQGNERQAQLADFGPPPAAPAAFAAAKGKVTIQGSTLSKPIDPAWYMDTGATDHLTSELQKLTTHQPYYGHDKVHTANGAGMPISHIGQASLLTSHPSRQLHLHNILRVPSVTRNLLSVPKLTLDNNVLCEFHPFDLLIKDRATRDVLLSGRLSQGLYRLEDPTLSRVFSGIRVSSSQWHSRLGHPATPIVRHVLHRHELPLESSNKELSVYWSRWSLSLELPRRASPSTGGHACACPGSWREPPGDAAPHATRSASRGAVPQLGRAVPAFVAGCVAWAALVGLDVASGVTPSASLRWAAPPPHCAWPPSLHHRCLHHLSSPPPYCDTSRQNIQGRHIVKLNSGTKSTFGTCRDGELPRVSFTAVSAIFTAIAASMMRRE</sequence>
<feature type="compositionally biased region" description="Pro residues" evidence="2">
    <location>
        <begin position="102"/>
        <end position="124"/>
    </location>
</feature>
<dbReference type="InterPro" id="IPR054722">
    <property type="entry name" value="PolX-like_BBD"/>
</dbReference>
<dbReference type="GO" id="GO:0008270">
    <property type="term" value="F:zinc ion binding"/>
    <property type="evidence" value="ECO:0007669"/>
    <property type="project" value="UniProtKB-KW"/>
</dbReference>
<organism evidence="4 5">
    <name type="scientific">Lolium multiflorum</name>
    <name type="common">Italian ryegrass</name>
    <name type="synonym">Lolium perenne subsp. multiflorum</name>
    <dbReference type="NCBI Taxonomy" id="4521"/>
    <lineage>
        <taxon>Eukaryota</taxon>
        <taxon>Viridiplantae</taxon>
        <taxon>Streptophyta</taxon>
        <taxon>Embryophyta</taxon>
        <taxon>Tracheophyta</taxon>
        <taxon>Spermatophyta</taxon>
        <taxon>Magnoliopsida</taxon>
        <taxon>Liliopsida</taxon>
        <taxon>Poales</taxon>
        <taxon>Poaceae</taxon>
        <taxon>BOP clade</taxon>
        <taxon>Pooideae</taxon>
        <taxon>Poodae</taxon>
        <taxon>Poeae</taxon>
        <taxon>Poeae Chloroplast Group 2 (Poeae type)</taxon>
        <taxon>Loliodinae</taxon>
        <taxon>Loliinae</taxon>
        <taxon>Lolium</taxon>
    </lineage>
</organism>
<dbReference type="PROSITE" id="PS50158">
    <property type="entry name" value="ZF_CCHC"/>
    <property type="match status" value="1"/>
</dbReference>
<gene>
    <name evidence="4" type="ORF">QYE76_003245</name>
</gene>
<dbReference type="SUPFAM" id="SSF57756">
    <property type="entry name" value="Retrovirus zinc finger-like domains"/>
    <property type="match status" value="1"/>
</dbReference>
<keyword evidence="1" id="KW-0862">Zinc</keyword>
<feature type="region of interest" description="Disordered" evidence="2">
    <location>
        <begin position="89"/>
        <end position="130"/>
    </location>
</feature>
<evidence type="ECO:0000256" key="1">
    <source>
        <dbReference type="PROSITE-ProRule" id="PRU00047"/>
    </source>
</evidence>
<dbReference type="AlphaFoldDB" id="A0AAD8RQ25"/>
<proteinExistence type="predicted"/>
<dbReference type="InterPro" id="IPR036875">
    <property type="entry name" value="Znf_CCHC_sf"/>
</dbReference>
<evidence type="ECO:0000256" key="2">
    <source>
        <dbReference type="SAM" id="MobiDB-lite"/>
    </source>
</evidence>
<keyword evidence="1" id="KW-0479">Metal-binding</keyword>
<feature type="region of interest" description="Disordered" evidence="2">
    <location>
        <begin position="1"/>
        <end position="37"/>
    </location>
</feature>
<feature type="region of interest" description="Disordered" evidence="2">
    <location>
        <begin position="397"/>
        <end position="418"/>
    </location>
</feature>
<feature type="domain" description="CCHC-type" evidence="3">
    <location>
        <begin position="137"/>
        <end position="150"/>
    </location>
</feature>
<reference evidence="4" key="1">
    <citation type="submission" date="2023-07" db="EMBL/GenBank/DDBJ databases">
        <title>A chromosome-level genome assembly of Lolium multiflorum.</title>
        <authorList>
            <person name="Chen Y."/>
            <person name="Copetti D."/>
            <person name="Kolliker R."/>
            <person name="Studer B."/>
        </authorList>
    </citation>
    <scope>NUCLEOTIDE SEQUENCE</scope>
    <source>
        <strain evidence="4">02402/16</strain>
        <tissue evidence="4">Leaf</tissue>
    </source>
</reference>
<evidence type="ECO:0000313" key="5">
    <source>
        <dbReference type="Proteomes" id="UP001231189"/>
    </source>
</evidence>
<name>A0AAD8RQ25_LOLMU</name>
<evidence type="ECO:0000313" key="4">
    <source>
        <dbReference type="EMBL" id="KAK1628930.1"/>
    </source>
</evidence>
<evidence type="ECO:0000259" key="3">
    <source>
        <dbReference type="PROSITE" id="PS50158"/>
    </source>
</evidence>
<keyword evidence="1" id="KW-0863">Zinc-finger</keyword>
<protein>
    <recommendedName>
        <fullName evidence="3">CCHC-type domain-containing protein</fullName>
    </recommendedName>
</protein>
<dbReference type="Proteomes" id="UP001231189">
    <property type="component" value="Unassembled WGS sequence"/>
</dbReference>
<dbReference type="Pfam" id="PF22936">
    <property type="entry name" value="Pol_BBD"/>
    <property type="match status" value="1"/>
</dbReference>
<keyword evidence="5" id="KW-1185">Reference proteome</keyword>
<accession>A0AAD8RQ25</accession>
<comment type="caution">
    <text evidence="4">The sequence shown here is derived from an EMBL/GenBank/DDBJ whole genome shotgun (WGS) entry which is preliminary data.</text>
</comment>
<dbReference type="InterPro" id="IPR001878">
    <property type="entry name" value="Znf_CCHC"/>
</dbReference>
<dbReference type="GO" id="GO:0003676">
    <property type="term" value="F:nucleic acid binding"/>
    <property type="evidence" value="ECO:0007669"/>
    <property type="project" value="InterPro"/>
</dbReference>